<dbReference type="InterPro" id="IPR018392">
    <property type="entry name" value="LysM"/>
</dbReference>
<dbReference type="GO" id="GO:0016787">
    <property type="term" value="F:hydrolase activity"/>
    <property type="evidence" value="ECO:0007669"/>
    <property type="project" value="UniProtKB-KW"/>
</dbReference>
<dbReference type="SMART" id="SM00257">
    <property type="entry name" value="LysM"/>
    <property type="match status" value="1"/>
</dbReference>
<dbReference type="Gene3D" id="3.10.350.10">
    <property type="entry name" value="LysM domain"/>
    <property type="match status" value="1"/>
</dbReference>
<evidence type="ECO:0000256" key="2">
    <source>
        <dbReference type="RuleBase" id="RU362119"/>
    </source>
</evidence>
<dbReference type="InterPro" id="IPR029052">
    <property type="entry name" value="Metallo-depent_PP-like"/>
</dbReference>
<name>A0A1F5A8Y0_9BACT</name>
<dbReference type="PROSITE" id="PS51782">
    <property type="entry name" value="LYSM"/>
    <property type="match status" value="1"/>
</dbReference>
<evidence type="ECO:0000256" key="1">
    <source>
        <dbReference type="ARBA" id="ARBA00022729"/>
    </source>
</evidence>
<accession>A0A1F5A8Y0</accession>
<dbReference type="PRINTS" id="PR01607">
    <property type="entry name" value="APYRASEFAMLY"/>
</dbReference>
<protein>
    <recommendedName>
        <fullName evidence="3">LysM domain-containing protein</fullName>
    </recommendedName>
</protein>
<dbReference type="GO" id="GO:0030288">
    <property type="term" value="C:outer membrane-bounded periplasmic space"/>
    <property type="evidence" value="ECO:0007669"/>
    <property type="project" value="TreeGrafter"/>
</dbReference>
<dbReference type="AlphaFoldDB" id="A0A1F5A8Y0"/>
<keyword evidence="2" id="KW-0547">Nucleotide-binding</keyword>
<dbReference type="CDD" id="cd00118">
    <property type="entry name" value="LysM"/>
    <property type="match status" value="1"/>
</dbReference>
<keyword evidence="1" id="KW-0732">Signal</keyword>
<dbReference type="InterPro" id="IPR008334">
    <property type="entry name" value="5'-Nucleotdase_C"/>
</dbReference>
<dbReference type="SUPFAM" id="SSF54106">
    <property type="entry name" value="LysM domain"/>
    <property type="match status" value="1"/>
</dbReference>
<dbReference type="InterPro" id="IPR036779">
    <property type="entry name" value="LysM_dom_sf"/>
</dbReference>
<evidence type="ECO:0000313" key="5">
    <source>
        <dbReference type="Proteomes" id="UP000177701"/>
    </source>
</evidence>
<evidence type="ECO:0000313" key="4">
    <source>
        <dbReference type="EMBL" id="OGD15019.1"/>
    </source>
</evidence>
<dbReference type="SUPFAM" id="SSF55816">
    <property type="entry name" value="5'-nucleotidase (syn. UDP-sugar hydrolase), C-terminal domain"/>
    <property type="match status" value="1"/>
</dbReference>
<dbReference type="Pfam" id="PF01476">
    <property type="entry name" value="LysM"/>
    <property type="match status" value="1"/>
</dbReference>
<dbReference type="Pfam" id="PF00149">
    <property type="entry name" value="Metallophos"/>
    <property type="match status" value="1"/>
</dbReference>
<proteinExistence type="inferred from homology"/>
<dbReference type="EMBL" id="MEYH01000070">
    <property type="protein sequence ID" value="OGD15019.1"/>
    <property type="molecule type" value="Genomic_DNA"/>
</dbReference>
<dbReference type="Gene3D" id="3.60.21.10">
    <property type="match status" value="1"/>
</dbReference>
<dbReference type="PANTHER" id="PTHR11575:SF24">
    <property type="entry name" value="5'-NUCLEOTIDASE"/>
    <property type="match status" value="1"/>
</dbReference>
<dbReference type="GO" id="GO:0000166">
    <property type="term" value="F:nucleotide binding"/>
    <property type="evidence" value="ECO:0007669"/>
    <property type="project" value="UniProtKB-KW"/>
</dbReference>
<dbReference type="SUPFAM" id="SSF56300">
    <property type="entry name" value="Metallo-dependent phosphatases"/>
    <property type="match status" value="1"/>
</dbReference>
<organism evidence="4 5">
    <name type="scientific">Candidatus Sediminicultor quintus</name>
    <dbReference type="NCBI Taxonomy" id="1797291"/>
    <lineage>
        <taxon>Bacteria</taxon>
        <taxon>Pseudomonadati</taxon>
        <taxon>Atribacterota</taxon>
        <taxon>Candidatus Phoenicimicrobiia</taxon>
        <taxon>Candidatus Pheonicimicrobiales</taxon>
        <taxon>Candidatus Phoenicimicrobiaceae</taxon>
        <taxon>Candidatus Sediminicultor</taxon>
    </lineage>
</organism>
<dbReference type="STRING" id="1797291.A2V47_02365"/>
<comment type="caution">
    <text evidence="4">The sequence shown here is derived from an EMBL/GenBank/DDBJ whole genome shotgun (WGS) entry which is preliminary data.</text>
</comment>
<evidence type="ECO:0000259" key="3">
    <source>
        <dbReference type="PROSITE" id="PS51782"/>
    </source>
</evidence>
<dbReference type="Proteomes" id="UP000177701">
    <property type="component" value="Unassembled WGS sequence"/>
</dbReference>
<dbReference type="InterPro" id="IPR006179">
    <property type="entry name" value="5_nucleotidase/apyrase"/>
</dbReference>
<dbReference type="Gene3D" id="3.90.780.10">
    <property type="entry name" value="5'-Nucleotidase, C-terminal domain"/>
    <property type="match status" value="1"/>
</dbReference>
<comment type="similarity">
    <text evidence="2">Belongs to the 5'-nucleotidase family.</text>
</comment>
<dbReference type="InterPro" id="IPR036907">
    <property type="entry name" value="5'-Nucleotdase_C_sf"/>
</dbReference>
<feature type="domain" description="LysM" evidence="3">
    <location>
        <begin position="511"/>
        <end position="555"/>
    </location>
</feature>
<dbReference type="Pfam" id="PF02872">
    <property type="entry name" value="5_nucleotid_C"/>
    <property type="match status" value="1"/>
</dbReference>
<sequence>MLRFKITKGLLISLLAFLLILSSVCFIFAAQKEIVVLSINDFHGALAPAGKNVGAAKLADALKVEKAKNPEGTIIVSAGDNYQGSAMSNLLYGEPVSAVFKEIGIELSAVGNHEFDWGIDNITKWAEDGGLTFVCANIYDKRTNEPVGWAKPYVILDKAGVKVGFVGLATPETAYKTLKANVINYEFRDPVATLINWVPKVKAAGADLIIALTHLGAFQDKEGKISGEAADLFQVEGVDAVISAHTHQSISGLVDGKPLVQAYYNGRTIAKMTFVFDENNKLVSAEPLLDHLYNRPDTLKDDANTLAIYTKYEEELSPVLGKVLGKTTVELDHDRYAGPSLLGEWSCEVMREKVGVQIAMTNGGGLRVPVPAGDITAGILYEVMPFDNTLYTMKLSGADVKANIEHGIMNEDIGWVQISGVMVTFNKEAEAGNRIISMVLADGTPIEMDKYYTVVTNDFMFTGGDNYNFKNALDGLDTFIPIRDALMEAVEKAGIMSPVKRNWLSEAKSGKIYVVEVGDSVWEIAQKFGTTVEKIVALNELTNSRLIRPGQKLIIPGE</sequence>
<reference evidence="4 5" key="1">
    <citation type="journal article" date="2016" name="Nat. Commun.">
        <title>Thousands of microbial genomes shed light on interconnected biogeochemical processes in an aquifer system.</title>
        <authorList>
            <person name="Anantharaman K."/>
            <person name="Brown C.T."/>
            <person name="Hug L.A."/>
            <person name="Sharon I."/>
            <person name="Castelle C.J."/>
            <person name="Probst A.J."/>
            <person name="Thomas B.C."/>
            <person name="Singh A."/>
            <person name="Wilkins M.J."/>
            <person name="Karaoz U."/>
            <person name="Brodie E.L."/>
            <person name="Williams K.H."/>
            <person name="Hubbard S.S."/>
            <person name="Banfield J.F."/>
        </authorList>
    </citation>
    <scope>NUCLEOTIDE SEQUENCE [LARGE SCALE GENOMIC DNA]</scope>
</reference>
<dbReference type="CDD" id="cd00845">
    <property type="entry name" value="MPP_UshA_N_like"/>
    <property type="match status" value="1"/>
</dbReference>
<dbReference type="InterPro" id="IPR004843">
    <property type="entry name" value="Calcineurin-like_PHP"/>
</dbReference>
<dbReference type="PANTHER" id="PTHR11575">
    <property type="entry name" value="5'-NUCLEOTIDASE-RELATED"/>
    <property type="match status" value="1"/>
</dbReference>
<dbReference type="GO" id="GO:0009166">
    <property type="term" value="P:nucleotide catabolic process"/>
    <property type="evidence" value="ECO:0007669"/>
    <property type="project" value="InterPro"/>
</dbReference>
<gene>
    <name evidence="4" type="ORF">A2V47_02365</name>
</gene>
<keyword evidence="2" id="KW-0378">Hydrolase</keyword>